<dbReference type="Gene3D" id="3.30.1060.10">
    <property type="entry name" value="Peptide methionine sulphoxide reductase MsrA"/>
    <property type="match status" value="1"/>
</dbReference>
<name>C2CI54_9FIRM</name>
<evidence type="ECO:0000313" key="6">
    <source>
        <dbReference type="EMBL" id="EEI82849.1"/>
    </source>
</evidence>
<comment type="catalytic activity">
    <reaction evidence="3 4">
        <text>[thioredoxin]-disulfide + L-methionine + H2O = L-methionine (S)-S-oxide + [thioredoxin]-dithiol</text>
        <dbReference type="Rhea" id="RHEA:19993"/>
        <dbReference type="Rhea" id="RHEA-COMP:10698"/>
        <dbReference type="Rhea" id="RHEA-COMP:10700"/>
        <dbReference type="ChEBI" id="CHEBI:15377"/>
        <dbReference type="ChEBI" id="CHEBI:29950"/>
        <dbReference type="ChEBI" id="CHEBI:50058"/>
        <dbReference type="ChEBI" id="CHEBI:57844"/>
        <dbReference type="ChEBI" id="CHEBI:58772"/>
        <dbReference type="EC" id="1.8.4.11"/>
    </reaction>
</comment>
<reference evidence="6 7" key="1">
    <citation type="submission" date="2009-01" db="EMBL/GenBank/DDBJ databases">
        <authorList>
            <person name="Qin X."/>
            <person name="Bachman B."/>
            <person name="Battles P."/>
            <person name="Bell A."/>
            <person name="Bess C."/>
            <person name="Bickham C."/>
            <person name="Chaboub L."/>
            <person name="Chen D."/>
            <person name="Coyle M."/>
            <person name="Deiros D.R."/>
            <person name="Dinh H."/>
            <person name="Forbes L."/>
            <person name="Fowler G."/>
            <person name="Francisco L."/>
            <person name="Fu Q."/>
            <person name="Gubbala S."/>
            <person name="Hale W."/>
            <person name="Han Y."/>
            <person name="Hemphill L."/>
            <person name="Highlander S.K."/>
            <person name="Hirani K."/>
            <person name="Hogues M."/>
            <person name="Jackson L."/>
            <person name="Jakkamsetti A."/>
            <person name="Javaid M."/>
            <person name="Jiang H."/>
            <person name="Korchina V."/>
            <person name="Kovar C."/>
            <person name="Lara F."/>
            <person name="Lee S."/>
            <person name="Mata R."/>
            <person name="Mathew T."/>
            <person name="Moen C."/>
            <person name="Morales K."/>
            <person name="Munidasa M."/>
            <person name="Nazareth L."/>
            <person name="Ngo R."/>
            <person name="Nguyen L."/>
            <person name="Okwuonu G."/>
            <person name="Ongeri F."/>
            <person name="Patil S."/>
            <person name="Petrosino J."/>
            <person name="Pham C."/>
            <person name="Pham P."/>
            <person name="Pu L.-L."/>
            <person name="Puazo M."/>
            <person name="Raj R."/>
            <person name="Reid J."/>
            <person name="Rouhana J."/>
            <person name="Saada N."/>
            <person name="Shang Y."/>
            <person name="Simmons D."/>
            <person name="Thornton R."/>
            <person name="Warren J."/>
            <person name="Weissenberger G."/>
            <person name="Zhang J."/>
            <person name="Zhang L."/>
            <person name="Zhou C."/>
            <person name="Zhu D."/>
            <person name="Muzny D."/>
            <person name="Worley K."/>
            <person name="Gibbs R."/>
        </authorList>
    </citation>
    <scope>NUCLEOTIDE SEQUENCE [LARGE SCALE GENOMIC DNA]</scope>
    <source>
        <strain evidence="6 7">ATCC 35098</strain>
    </source>
</reference>
<evidence type="ECO:0000313" key="7">
    <source>
        <dbReference type="Proteomes" id="UP000003744"/>
    </source>
</evidence>
<dbReference type="Proteomes" id="UP000003744">
    <property type="component" value="Unassembled WGS sequence"/>
</dbReference>
<organism evidence="6 7">
    <name type="scientific">Anaerococcus tetradius ATCC 35098</name>
    <dbReference type="NCBI Taxonomy" id="525255"/>
    <lineage>
        <taxon>Bacteria</taxon>
        <taxon>Bacillati</taxon>
        <taxon>Bacillota</taxon>
        <taxon>Tissierellia</taxon>
        <taxon>Tissierellales</taxon>
        <taxon>Peptoniphilaceae</taxon>
        <taxon>Anaerococcus</taxon>
    </lineage>
</organism>
<dbReference type="NCBIfam" id="TIGR00401">
    <property type="entry name" value="msrA"/>
    <property type="match status" value="1"/>
</dbReference>
<sequence>MKKIIYLAGGCFWGVDAYFSSIKGVLETETAYANGKTKKTYYENLKTTDHAETVKITYDDELISLKEILEYFYYIVDPFSINKQGNDRGRQYRTGIYAEDEETLQIARKFLEDKQKNEKEKIQIQVEKLKNYVKAEEYHQDYLKKNPLGYCHINLSDKPKI</sequence>
<dbReference type="InterPro" id="IPR036509">
    <property type="entry name" value="Met_Sox_Rdtase_MsrA_sf"/>
</dbReference>
<dbReference type="InterPro" id="IPR002569">
    <property type="entry name" value="Met_Sox_Rdtase_MsrA_dom"/>
</dbReference>
<feature type="active site" evidence="4">
    <location>
        <position position="11"/>
    </location>
</feature>
<evidence type="ECO:0000256" key="2">
    <source>
        <dbReference type="ARBA" id="ARBA00047806"/>
    </source>
</evidence>
<dbReference type="EMBL" id="ACGC01000052">
    <property type="protein sequence ID" value="EEI82849.1"/>
    <property type="molecule type" value="Genomic_DNA"/>
</dbReference>
<comment type="catalytic activity">
    <reaction evidence="2 4">
        <text>L-methionyl-[protein] + [thioredoxin]-disulfide + H2O = L-methionyl-(S)-S-oxide-[protein] + [thioredoxin]-dithiol</text>
        <dbReference type="Rhea" id="RHEA:14217"/>
        <dbReference type="Rhea" id="RHEA-COMP:10698"/>
        <dbReference type="Rhea" id="RHEA-COMP:10700"/>
        <dbReference type="Rhea" id="RHEA-COMP:12313"/>
        <dbReference type="Rhea" id="RHEA-COMP:12315"/>
        <dbReference type="ChEBI" id="CHEBI:15377"/>
        <dbReference type="ChEBI" id="CHEBI:16044"/>
        <dbReference type="ChEBI" id="CHEBI:29950"/>
        <dbReference type="ChEBI" id="CHEBI:44120"/>
        <dbReference type="ChEBI" id="CHEBI:50058"/>
        <dbReference type="EC" id="1.8.4.11"/>
    </reaction>
</comment>
<evidence type="ECO:0000256" key="3">
    <source>
        <dbReference type="ARBA" id="ARBA00048782"/>
    </source>
</evidence>
<gene>
    <name evidence="4 6" type="primary">msrA</name>
    <name evidence="6" type="ORF">HMPREF0077_1164</name>
</gene>
<evidence type="ECO:0000256" key="4">
    <source>
        <dbReference type="HAMAP-Rule" id="MF_01401"/>
    </source>
</evidence>
<dbReference type="eggNOG" id="COG0225">
    <property type="taxonomic scope" value="Bacteria"/>
</dbReference>
<dbReference type="PANTHER" id="PTHR42799">
    <property type="entry name" value="MITOCHONDRIAL PEPTIDE METHIONINE SULFOXIDE REDUCTASE"/>
    <property type="match status" value="1"/>
</dbReference>
<proteinExistence type="inferred from homology"/>
<dbReference type="HAMAP" id="MF_01401">
    <property type="entry name" value="MsrA"/>
    <property type="match status" value="1"/>
</dbReference>
<dbReference type="GO" id="GO:0034599">
    <property type="term" value="P:cellular response to oxidative stress"/>
    <property type="evidence" value="ECO:0007669"/>
    <property type="project" value="TreeGrafter"/>
</dbReference>
<dbReference type="EC" id="1.8.4.11" evidence="4"/>
<dbReference type="RefSeq" id="WP_004837281.1">
    <property type="nucleotide sequence ID" value="NZ_GG666297.1"/>
</dbReference>
<feature type="domain" description="Peptide methionine sulphoxide reductase MsrA" evidence="5">
    <location>
        <begin position="5"/>
        <end position="152"/>
    </location>
</feature>
<dbReference type="GO" id="GO:0008113">
    <property type="term" value="F:peptide-methionine (S)-S-oxide reductase activity"/>
    <property type="evidence" value="ECO:0007669"/>
    <property type="project" value="UniProtKB-UniRule"/>
</dbReference>
<comment type="similarity">
    <text evidence="4">Belongs to the MsrA Met sulfoxide reductase family.</text>
</comment>
<dbReference type="SUPFAM" id="SSF55068">
    <property type="entry name" value="Peptide methionine sulfoxide reductase"/>
    <property type="match status" value="1"/>
</dbReference>
<evidence type="ECO:0000259" key="5">
    <source>
        <dbReference type="Pfam" id="PF01625"/>
    </source>
</evidence>
<keyword evidence="1 4" id="KW-0560">Oxidoreductase</keyword>
<dbReference type="Pfam" id="PF01625">
    <property type="entry name" value="PMSR"/>
    <property type="match status" value="1"/>
</dbReference>
<dbReference type="GO" id="GO:0033744">
    <property type="term" value="F:L-methionine:thioredoxin-disulfide S-oxidoreductase activity"/>
    <property type="evidence" value="ECO:0007669"/>
    <property type="project" value="RHEA"/>
</dbReference>
<dbReference type="InterPro" id="IPR050162">
    <property type="entry name" value="MsrA_MetSO_reductase"/>
</dbReference>
<dbReference type="GO" id="GO:0005737">
    <property type="term" value="C:cytoplasm"/>
    <property type="evidence" value="ECO:0007669"/>
    <property type="project" value="TreeGrafter"/>
</dbReference>
<evidence type="ECO:0000256" key="1">
    <source>
        <dbReference type="ARBA" id="ARBA00023002"/>
    </source>
</evidence>
<accession>C2CI54</accession>
<protein>
    <recommendedName>
        <fullName evidence="4">Peptide methionine sulfoxide reductase MsrA</fullName>
        <shortName evidence="4">Protein-methionine-S-oxide reductase</shortName>
        <ecNumber evidence="4">1.8.4.11</ecNumber>
    </recommendedName>
    <alternativeName>
        <fullName evidence="4">Peptide-methionine (S)-S-oxide reductase</fullName>
        <shortName evidence="4">Peptide Met(O) reductase</shortName>
    </alternativeName>
</protein>
<comment type="caution">
    <text evidence="6">The sequence shown here is derived from an EMBL/GenBank/DDBJ whole genome shotgun (WGS) entry which is preliminary data.</text>
</comment>
<comment type="function">
    <text evidence="4">Has an important function as a repair enzyme for proteins that have been inactivated by oxidation. Catalyzes the reversible oxidation-reduction of methionine sulfoxide in proteins to methionine.</text>
</comment>
<dbReference type="AlphaFoldDB" id="C2CI54"/>
<dbReference type="PANTHER" id="PTHR42799:SF2">
    <property type="entry name" value="MITOCHONDRIAL PEPTIDE METHIONINE SULFOXIDE REDUCTASE"/>
    <property type="match status" value="1"/>
</dbReference>
<dbReference type="HOGENOM" id="CLU_031040_10_2_9"/>